<dbReference type="EMBL" id="WNYA01010781">
    <property type="protein sequence ID" value="KAG8540332.1"/>
    <property type="molecule type" value="Genomic_DNA"/>
</dbReference>
<dbReference type="AlphaFoldDB" id="A0AAV6YYY2"/>
<keyword evidence="2" id="KW-1185">Reference proteome</keyword>
<name>A0AAV6YYY2_ENGPU</name>
<comment type="caution">
    <text evidence="1">The sequence shown here is derived from an EMBL/GenBank/DDBJ whole genome shotgun (WGS) entry which is preliminary data.</text>
</comment>
<proteinExistence type="predicted"/>
<accession>A0AAV6YYY2</accession>
<organism evidence="1 2">
    <name type="scientific">Engystomops pustulosus</name>
    <name type="common">Tungara frog</name>
    <name type="synonym">Physalaemus pustulosus</name>
    <dbReference type="NCBI Taxonomy" id="76066"/>
    <lineage>
        <taxon>Eukaryota</taxon>
        <taxon>Metazoa</taxon>
        <taxon>Chordata</taxon>
        <taxon>Craniata</taxon>
        <taxon>Vertebrata</taxon>
        <taxon>Euteleostomi</taxon>
        <taxon>Amphibia</taxon>
        <taxon>Batrachia</taxon>
        <taxon>Anura</taxon>
        <taxon>Neobatrachia</taxon>
        <taxon>Hyloidea</taxon>
        <taxon>Leptodactylidae</taxon>
        <taxon>Leiuperinae</taxon>
        <taxon>Engystomops</taxon>
    </lineage>
</organism>
<dbReference type="Proteomes" id="UP000824782">
    <property type="component" value="Unassembled WGS sequence"/>
</dbReference>
<evidence type="ECO:0000313" key="2">
    <source>
        <dbReference type="Proteomes" id="UP000824782"/>
    </source>
</evidence>
<reference evidence="1" key="1">
    <citation type="thesis" date="2020" institute="ProQuest LLC" country="789 East Eisenhower Parkway, Ann Arbor, MI, USA">
        <title>Comparative Genomics and Chromosome Evolution.</title>
        <authorList>
            <person name="Mudd A.B."/>
        </authorList>
    </citation>
    <scope>NUCLEOTIDE SEQUENCE</scope>
    <source>
        <strain evidence="1">237g6f4</strain>
        <tissue evidence="1">Blood</tissue>
    </source>
</reference>
<gene>
    <name evidence="1" type="ORF">GDO81_019475</name>
</gene>
<sequence>MHCPSLIRIRITSFAASTLHPKLLLLLSVGGNIGTRLICFTQGLLGICSTSVTPDSMEKGGTNSQEAGKTCIGGLACVWLSKDEGPQKALIHVQCPPVLA</sequence>
<evidence type="ECO:0000313" key="1">
    <source>
        <dbReference type="EMBL" id="KAG8540332.1"/>
    </source>
</evidence>
<protein>
    <submittedName>
        <fullName evidence="1">Uncharacterized protein</fullName>
    </submittedName>
</protein>